<gene>
    <name evidence="2" type="ORF">SAMN05444007_109114</name>
</gene>
<dbReference type="AlphaFoldDB" id="A0A1H7D0D5"/>
<sequence>MMIGLDSAVIAVDGGGTRCRLALADASRVLRVEVGPANVTSDFHGAIRAIRDGLDQLAARSEVELAALSGLPAYLGLAGVTGADMARRVCEALPFERVTVEDDRPSALRGAVGAADGAIAHCGTGAFLAVQDGGRARLAGSWGSVLGDEASAFWVGRAALAHTLRALDGLAPQGAMTAELLDRLGSGAEIVAMATQAGPAEIAAFATTVTRHAASGDGAARDILRRGAACIAADLRAMGWRQGMPLCLTGGLGPAYADCLPDDMRAAVTPPLGQPIDGAIALAQAFAKERAA</sequence>
<dbReference type="OrthoDB" id="63487at2"/>
<dbReference type="InterPro" id="IPR002731">
    <property type="entry name" value="ATPase_BadF"/>
</dbReference>
<keyword evidence="3" id="KW-1185">Reference proteome</keyword>
<dbReference type="SUPFAM" id="SSF53067">
    <property type="entry name" value="Actin-like ATPase domain"/>
    <property type="match status" value="2"/>
</dbReference>
<dbReference type="GO" id="GO:0016301">
    <property type="term" value="F:kinase activity"/>
    <property type="evidence" value="ECO:0007669"/>
    <property type="project" value="UniProtKB-KW"/>
</dbReference>
<keyword evidence="2" id="KW-0808">Transferase</keyword>
<protein>
    <submittedName>
        <fullName evidence="2">Glucosamine kinase</fullName>
    </submittedName>
</protein>
<feature type="domain" description="ATPase BadF/BadG/BcrA/BcrD type" evidence="1">
    <location>
        <begin position="12"/>
        <end position="252"/>
    </location>
</feature>
<proteinExistence type="predicted"/>
<dbReference type="STRING" id="1227549.SAMN05444007_109114"/>
<accession>A0A1H7D0D5</accession>
<dbReference type="PANTHER" id="PTHR43190:SF3">
    <property type="entry name" value="N-ACETYL-D-GLUCOSAMINE KINASE"/>
    <property type="match status" value="1"/>
</dbReference>
<keyword evidence="2" id="KW-0418">Kinase</keyword>
<dbReference type="RefSeq" id="WP_092369122.1">
    <property type="nucleotide sequence ID" value="NZ_BMGV01000009.1"/>
</dbReference>
<dbReference type="CDD" id="cd24082">
    <property type="entry name" value="ASKHA_NBD_GspK-like"/>
    <property type="match status" value="1"/>
</dbReference>
<dbReference type="InterPro" id="IPR043129">
    <property type="entry name" value="ATPase_NBD"/>
</dbReference>
<organism evidence="2 3">
    <name type="scientific">Cribrihabitans marinus</name>
    <dbReference type="NCBI Taxonomy" id="1227549"/>
    <lineage>
        <taxon>Bacteria</taxon>
        <taxon>Pseudomonadati</taxon>
        <taxon>Pseudomonadota</taxon>
        <taxon>Alphaproteobacteria</taxon>
        <taxon>Rhodobacterales</taxon>
        <taxon>Paracoccaceae</taxon>
        <taxon>Cribrihabitans</taxon>
    </lineage>
</organism>
<evidence type="ECO:0000313" key="2">
    <source>
        <dbReference type="EMBL" id="SEJ95309.1"/>
    </source>
</evidence>
<dbReference type="InterPro" id="IPR052519">
    <property type="entry name" value="Euk-type_GlcNAc_Kinase"/>
</dbReference>
<dbReference type="PANTHER" id="PTHR43190">
    <property type="entry name" value="N-ACETYL-D-GLUCOSAMINE KINASE"/>
    <property type="match status" value="1"/>
</dbReference>
<evidence type="ECO:0000259" key="1">
    <source>
        <dbReference type="Pfam" id="PF01869"/>
    </source>
</evidence>
<dbReference type="EMBL" id="FNYD01000009">
    <property type="protein sequence ID" value="SEJ95309.1"/>
    <property type="molecule type" value="Genomic_DNA"/>
</dbReference>
<evidence type="ECO:0000313" key="3">
    <source>
        <dbReference type="Proteomes" id="UP000199379"/>
    </source>
</evidence>
<dbReference type="Proteomes" id="UP000199379">
    <property type="component" value="Unassembled WGS sequence"/>
</dbReference>
<dbReference type="Pfam" id="PF01869">
    <property type="entry name" value="BcrAD_BadFG"/>
    <property type="match status" value="1"/>
</dbReference>
<dbReference type="Gene3D" id="3.30.420.40">
    <property type="match status" value="2"/>
</dbReference>
<name>A0A1H7D0D5_9RHOB</name>
<reference evidence="2 3" key="1">
    <citation type="submission" date="2016-10" db="EMBL/GenBank/DDBJ databases">
        <authorList>
            <person name="de Groot N.N."/>
        </authorList>
    </citation>
    <scope>NUCLEOTIDE SEQUENCE [LARGE SCALE GENOMIC DNA]</scope>
    <source>
        <strain evidence="2 3">DSM 29340</strain>
    </source>
</reference>